<dbReference type="Pfam" id="PF00514">
    <property type="entry name" value="Arm"/>
    <property type="match status" value="1"/>
</dbReference>
<dbReference type="Proteomes" id="UP001497512">
    <property type="component" value="Chromosome 6"/>
</dbReference>
<evidence type="ECO:0000256" key="2">
    <source>
        <dbReference type="ARBA" id="ARBA00004496"/>
    </source>
</evidence>
<evidence type="ECO:0000256" key="1">
    <source>
        <dbReference type="ARBA" id="ARBA00004123"/>
    </source>
</evidence>
<dbReference type="InterPro" id="IPR038739">
    <property type="entry name" value="ARMC8/Vid28"/>
</dbReference>
<evidence type="ECO:0000256" key="4">
    <source>
        <dbReference type="ARBA" id="ARBA00022737"/>
    </source>
</evidence>
<reference evidence="6" key="1">
    <citation type="submission" date="2024-02" db="EMBL/GenBank/DDBJ databases">
        <authorList>
            <consortium name="ELIXIR-Norway"/>
            <consortium name="Elixir Norway"/>
        </authorList>
    </citation>
    <scope>NUCLEOTIDE SEQUENCE</scope>
</reference>
<proteinExistence type="predicted"/>
<evidence type="ECO:0000313" key="7">
    <source>
        <dbReference type="Proteomes" id="UP001497512"/>
    </source>
</evidence>
<organism evidence="6 7">
    <name type="scientific">Sphagnum troendelagicum</name>
    <dbReference type="NCBI Taxonomy" id="128251"/>
    <lineage>
        <taxon>Eukaryota</taxon>
        <taxon>Viridiplantae</taxon>
        <taxon>Streptophyta</taxon>
        <taxon>Embryophyta</taxon>
        <taxon>Bryophyta</taxon>
        <taxon>Sphagnophytina</taxon>
        <taxon>Sphagnopsida</taxon>
        <taxon>Sphagnales</taxon>
        <taxon>Sphagnaceae</taxon>
        <taxon>Sphagnum</taxon>
    </lineage>
</organism>
<dbReference type="PANTHER" id="PTHR15651">
    <property type="entry name" value="ARMADILLO REPEAT-CONTAINING PROTEIN 8"/>
    <property type="match status" value="1"/>
</dbReference>
<evidence type="ECO:0000256" key="3">
    <source>
        <dbReference type="ARBA" id="ARBA00022490"/>
    </source>
</evidence>
<name>A0ABP0USR6_9BRYO</name>
<evidence type="ECO:0000256" key="5">
    <source>
        <dbReference type="ARBA" id="ARBA00023242"/>
    </source>
</evidence>
<accession>A0ABP0USR6</accession>
<comment type="subcellular location">
    <subcellularLocation>
        <location evidence="2">Cytoplasm</location>
    </subcellularLocation>
    <subcellularLocation>
        <location evidence="1">Nucleus</location>
    </subcellularLocation>
</comment>
<evidence type="ECO:0000313" key="6">
    <source>
        <dbReference type="EMBL" id="CAK9229034.1"/>
    </source>
</evidence>
<dbReference type="EMBL" id="OZ019898">
    <property type="protein sequence ID" value="CAK9229034.1"/>
    <property type="molecule type" value="Genomic_DNA"/>
</dbReference>
<keyword evidence="7" id="KW-1185">Reference proteome</keyword>
<dbReference type="SMART" id="SM00185">
    <property type="entry name" value="ARM"/>
    <property type="match status" value="10"/>
</dbReference>
<sequence length="659" mass="71095">MPASAAWARPEDLVESLSSLDNTARLKALRDVKNQIIGNKTKKLSYIKLGAVPRVVEILASDTEIPLLVQSAAAVGSFACGIDAGVKAVLDSGVLPHLLKMLQNGDNKVVEACARSLKMIFHSPLAPKSDMFEGHRMELILELLNNGSENVAEVAASVLARCCETLEHQQALADAGGLRSLVSLLAGSVKKQEAALDALAALTKHNQQLSAILIMMDQGAALSLIIRLIRDKSPRMRLLACMCLAHIGKACPAGYGQEDEVRINMLGILMKLLDEPGQVGEDAPGVLADLVTNNEELQKIAQKENAVEKLADILHRDTLPAKQLEGVLLALAELCSRLEESRRQLLDSQVEAPIVAAFGHPCEGVKVAACSCVKSLSRSVKNLRTALTGERLVIPLLQLLSDPSSAVQVQAIAAVGNIVLDFTLQKTVVMQSSGIDQLVHFAQSMDPILRRNAVLALKNLLYMADSVVKGRVVNELTVSTLCELIRDSEEDVQEQAISLVRNLAYGDPDCIDYVFAHGDLLLQAVEQQLSVSLRPEISMQALYVINNVAAGNERHKDAVMDLVAPHKALSNTSGFLLNRYLQDMINPQLRVVAVWCIINLTYPGGTGTSSRVTRLKNAGVESLLQKMADDPCLDVKDRVKTALEHFSTAVTLVATTSGQ</sequence>
<dbReference type="InterPro" id="IPR016024">
    <property type="entry name" value="ARM-type_fold"/>
</dbReference>
<keyword evidence="3" id="KW-0963">Cytoplasm</keyword>
<dbReference type="Gene3D" id="1.25.10.10">
    <property type="entry name" value="Leucine-rich Repeat Variant"/>
    <property type="match status" value="2"/>
</dbReference>
<protein>
    <recommendedName>
        <fullName evidence="8">Armadillo repeat-containing protein 8</fullName>
    </recommendedName>
</protein>
<dbReference type="PANTHER" id="PTHR15651:SF7">
    <property type="entry name" value="ARMADILLO REPEAT-CONTAINING PROTEIN 8"/>
    <property type="match status" value="1"/>
</dbReference>
<gene>
    <name evidence="6" type="ORF">CSSPTR1EN2_LOCUS19531</name>
</gene>
<dbReference type="InterPro" id="IPR000225">
    <property type="entry name" value="Armadillo"/>
</dbReference>
<dbReference type="SUPFAM" id="SSF48371">
    <property type="entry name" value="ARM repeat"/>
    <property type="match status" value="1"/>
</dbReference>
<dbReference type="InterPro" id="IPR011989">
    <property type="entry name" value="ARM-like"/>
</dbReference>
<evidence type="ECO:0008006" key="8">
    <source>
        <dbReference type="Google" id="ProtNLM"/>
    </source>
</evidence>
<keyword evidence="5" id="KW-0539">Nucleus</keyword>
<keyword evidence="4" id="KW-0677">Repeat</keyword>